<comment type="caution">
    <text evidence="1">The sequence shown here is derived from an EMBL/GenBank/DDBJ whole genome shotgun (WGS) entry which is preliminary data.</text>
</comment>
<evidence type="ECO:0000313" key="2">
    <source>
        <dbReference type="Proteomes" id="UP001367508"/>
    </source>
</evidence>
<accession>A0AAN9QEW2</accession>
<protein>
    <submittedName>
        <fullName evidence="1">Uncharacterized protein</fullName>
    </submittedName>
</protein>
<proteinExistence type="predicted"/>
<organism evidence="1 2">
    <name type="scientific">Canavalia gladiata</name>
    <name type="common">Sword bean</name>
    <name type="synonym">Dolichos gladiatus</name>
    <dbReference type="NCBI Taxonomy" id="3824"/>
    <lineage>
        <taxon>Eukaryota</taxon>
        <taxon>Viridiplantae</taxon>
        <taxon>Streptophyta</taxon>
        <taxon>Embryophyta</taxon>
        <taxon>Tracheophyta</taxon>
        <taxon>Spermatophyta</taxon>
        <taxon>Magnoliopsida</taxon>
        <taxon>eudicotyledons</taxon>
        <taxon>Gunneridae</taxon>
        <taxon>Pentapetalae</taxon>
        <taxon>rosids</taxon>
        <taxon>fabids</taxon>
        <taxon>Fabales</taxon>
        <taxon>Fabaceae</taxon>
        <taxon>Papilionoideae</taxon>
        <taxon>50 kb inversion clade</taxon>
        <taxon>NPAAA clade</taxon>
        <taxon>indigoferoid/millettioid clade</taxon>
        <taxon>Phaseoleae</taxon>
        <taxon>Canavalia</taxon>
    </lineage>
</organism>
<dbReference type="EMBL" id="JAYMYQ010000005">
    <property type="protein sequence ID" value="KAK7328758.1"/>
    <property type="molecule type" value="Genomic_DNA"/>
</dbReference>
<dbReference type="AlphaFoldDB" id="A0AAN9QEW2"/>
<sequence length="101" mass="11129">MWPFKASASEDIVMCMKTSLCFLFTLPLFNPSSRTPGIASAETISHESEVSSSFFNVRASKKSSLAPLISLNFDIPSSSFLSEPKQKEALKNPFSLPFISF</sequence>
<reference evidence="1 2" key="1">
    <citation type="submission" date="2024-01" db="EMBL/GenBank/DDBJ databases">
        <title>The genomes of 5 underutilized Papilionoideae crops provide insights into root nodulation and disease resistanc.</title>
        <authorList>
            <person name="Jiang F."/>
        </authorList>
    </citation>
    <scope>NUCLEOTIDE SEQUENCE [LARGE SCALE GENOMIC DNA]</scope>
    <source>
        <strain evidence="1">LVBAO_FW01</strain>
        <tissue evidence="1">Leaves</tissue>
    </source>
</reference>
<name>A0AAN9QEW2_CANGL</name>
<gene>
    <name evidence="1" type="ORF">VNO77_22877</name>
</gene>
<keyword evidence="2" id="KW-1185">Reference proteome</keyword>
<dbReference type="Proteomes" id="UP001367508">
    <property type="component" value="Unassembled WGS sequence"/>
</dbReference>
<evidence type="ECO:0000313" key="1">
    <source>
        <dbReference type="EMBL" id="KAK7328758.1"/>
    </source>
</evidence>